<dbReference type="EMBL" id="BSNS01000020">
    <property type="protein sequence ID" value="GLQ56649.1"/>
    <property type="molecule type" value="Genomic_DNA"/>
</dbReference>
<accession>A0ABQ5W956</accession>
<sequence>MQKVLVAGLIGLLFGTGIAISGMANPAKVLNFFDFAGTWDPSLAFVMGAALLVTALGYRLVLRRSAPLFDKGFHLPTARRIDLPLVAGAMLFGVGWGITGFCPGGAIPALGLAELDAFVFVASMIGGIVLARSTRLALAGRASAQSA</sequence>
<feature type="transmembrane region" description="Helical" evidence="1">
    <location>
        <begin position="83"/>
        <end position="101"/>
    </location>
</feature>
<protein>
    <submittedName>
        <fullName evidence="2">Membrane protein</fullName>
    </submittedName>
</protein>
<evidence type="ECO:0000313" key="3">
    <source>
        <dbReference type="Proteomes" id="UP001156691"/>
    </source>
</evidence>
<keyword evidence="3" id="KW-1185">Reference proteome</keyword>
<comment type="caution">
    <text evidence="2">The sequence shown here is derived from an EMBL/GenBank/DDBJ whole genome shotgun (WGS) entry which is preliminary data.</text>
</comment>
<keyword evidence="1" id="KW-1133">Transmembrane helix</keyword>
<dbReference type="Proteomes" id="UP001156691">
    <property type="component" value="Unassembled WGS sequence"/>
</dbReference>
<feature type="transmembrane region" description="Helical" evidence="1">
    <location>
        <begin position="107"/>
        <end position="131"/>
    </location>
</feature>
<evidence type="ECO:0000256" key="1">
    <source>
        <dbReference type="SAM" id="Phobius"/>
    </source>
</evidence>
<organism evidence="2 3">
    <name type="scientific">Devosia nitrariae</name>
    <dbReference type="NCBI Taxonomy" id="2071872"/>
    <lineage>
        <taxon>Bacteria</taxon>
        <taxon>Pseudomonadati</taxon>
        <taxon>Pseudomonadota</taxon>
        <taxon>Alphaproteobacteria</taxon>
        <taxon>Hyphomicrobiales</taxon>
        <taxon>Devosiaceae</taxon>
        <taxon>Devosia</taxon>
    </lineage>
</organism>
<reference evidence="3" key="1">
    <citation type="journal article" date="2019" name="Int. J. Syst. Evol. Microbiol.">
        <title>The Global Catalogue of Microorganisms (GCM) 10K type strain sequencing project: providing services to taxonomists for standard genome sequencing and annotation.</title>
        <authorList>
            <consortium name="The Broad Institute Genomics Platform"/>
            <consortium name="The Broad Institute Genome Sequencing Center for Infectious Disease"/>
            <person name="Wu L."/>
            <person name="Ma J."/>
        </authorList>
    </citation>
    <scope>NUCLEOTIDE SEQUENCE [LARGE SCALE GENOMIC DNA]</scope>
    <source>
        <strain evidence="3">NBRC 112416</strain>
    </source>
</reference>
<keyword evidence="1" id="KW-0812">Transmembrane</keyword>
<dbReference type="RefSeq" id="WP_284342037.1">
    <property type="nucleotide sequence ID" value="NZ_BSNS01000020.1"/>
</dbReference>
<evidence type="ECO:0000313" key="2">
    <source>
        <dbReference type="EMBL" id="GLQ56649.1"/>
    </source>
</evidence>
<gene>
    <name evidence="2" type="ORF">GCM10010862_39080</name>
</gene>
<dbReference type="InterPro" id="IPR046513">
    <property type="entry name" value="DUF6691"/>
</dbReference>
<keyword evidence="1" id="KW-0472">Membrane</keyword>
<dbReference type="Pfam" id="PF20398">
    <property type="entry name" value="DUF6691"/>
    <property type="match status" value="1"/>
</dbReference>
<name>A0ABQ5W956_9HYPH</name>
<feature type="transmembrane region" description="Helical" evidence="1">
    <location>
        <begin position="42"/>
        <end position="62"/>
    </location>
</feature>
<proteinExistence type="predicted"/>